<evidence type="ECO:0000256" key="3">
    <source>
        <dbReference type="ARBA" id="ARBA00022630"/>
    </source>
</evidence>
<gene>
    <name evidence="9" type="ORF">Moror_12976</name>
</gene>
<name>V2X463_MONRO</name>
<dbReference type="InterPro" id="IPR013785">
    <property type="entry name" value="Aldolase_TIM"/>
</dbReference>
<dbReference type="UniPathway" id="UPA00070"/>
<dbReference type="AlphaFoldDB" id="V2X463"/>
<dbReference type="PANTHER" id="PTHR48109:SF1">
    <property type="entry name" value="DIHYDROOROTATE DEHYDROGENASE (FUMARATE)"/>
    <property type="match status" value="1"/>
</dbReference>
<dbReference type="KEGG" id="mrr:Moror_12976"/>
<dbReference type="SUPFAM" id="SSF51395">
    <property type="entry name" value="FMN-linked oxidoreductases"/>
    <property type="match status" value="1"/>
</dbReference>
<dbReference type="Gene3D" id="3.20.20.70">
    <property type="entry name" value="Aldolase class I"/>
    <property type="match status" value="1"/>
</dbReference>
<evidence type="ECO:0000313" key="9">
    <source>
        <dbReference type="EMBL" id="ESK93928.1"/>
    </source>
</evidence>
<keyword evidence="6" id="KW-0560">Oxidoreductase</keyword>
<dbReference type="Gene3D" id="2.30.26.10">
    <property type="entry name" value="Dihydroorotate Dehydrogenase A, chain A, domain 2"/>
    <property type="match status" value="1"/>
</dbReference>
<evidence type="ECO:0000256" key="6">
    <source>
        <dbReference type="ARBA" id="ARBA00023002"/>
    </source>
</evidence>
<evidence type="ECO:0000256" key="7">
    <source>
        <dbReference type="ARBA" id="ARBA00031623"/>
    </source>
</evidence>
<evidence type="ECO:0000259" key="8">
    <source>
        <dbReference type="Pfam" id="PF01180"/>
    </source>
</evidence>
<dbReference type="PROSITE" id="PS00912">
    <property type="entry name" value="DHODEHASE_2"/>
    <property type="match status" value="1"/>
</dbReference>
<dbReference type="PANTHER" id="PTHR48109">
    <property type="entry name" value="DIHYDROOROTATE DEHYDROGENASE (QUINONE), MITOCHONDRIAL-RELATED"/>
    <property type="match status" value="1"/>
</dbReference>
<evidence type="ECO:0000256" key="1">
    <source>
        <dbReference type="ARBA" id="ARBA00001917"/>
    </source>
</evidence>
<dbReference type="InterPro" id="IPR023359">
    <property type="entry name" value="Dihydro_DH_chainA_dom2"/>
</dbReference>
<dbReference type="EMBL" id="AWSO01000163">
    <property type="protein sequence ID" value="ESK93928.1"/>
    <property type="molecule type" value="Genomic_DNA"/>
</dbReference>
<comment type="caution">
    <text evidence="9">The sequence shown here is derived from an EMBL/GenBank/DDBJ whole genome shotgun (WGS) entry which is preliminary data.</text>
</comment>
<reference evidence="9 10" key="1">
    <citation type="journal article" date="2014" name="BMC Genomics">
        <title>Genome and secretome analysis of the hemibiotrophic fungal pathogen, Moniliophthora roreri, which causes frosty pod rot disease of cacao: mechanisms of the biotrophic and necrotrophic phases.</title>
        <authorList>
            <person name="Meinhardt L.W."/>
            <person name="Costa G.G.L."/>
            <person name="Thomazella D.P.T."/>
            <person name="Teixeira P.J.P.L."/>
            <person name="Carazzolle M.F."/>
            <person name="Schuster S.C."/>
            <person name="Carlson J.E."/>
            <person name="Guiltinan M.J."/>
            <person name="Mieczkowski P."/>
            <person name="Farmer A."/>
            <person name="Ramaraj T."/>
            <person name="Crozier J."/>
            <person name="Davis R.E."/>
            <person name="Shao J."/>
            <person name="Melnick R.L."/>
            <person name="Pereira G.A.G."/>
            <person name="Bailey B.A."/>
        </authorList>
    </citation>
    <scope>NUCLEOTIDE SEQUENCE [LARGE SCALE GENOMIC DNA]</scope>
    <source>
        <strain evidence="9 10">MCA 2997</strain>
    </source>
</reference>
<dbReference type="InterPro" id="IPR005720">
    <property type="entry name" value="Dihydroorotate_DH_cat"/>
</dbReference>
<evidence type="ECO:0000313" key="10">
    <source>
        <dbReference type="Proteomes" id="UP000017559"/>
    </source>
</evidence>
<evidence type="ECO:0000256" key="2">
    <source>
        <dbReference type="ARBA" id="ARBA00004725"/>
    </source>
</evidence>
<keyword evidence="4" id="KW-0288">FMN</keyword>
<dbReference type="GO" id="GO:0005737">
    <property type="term" value="C:cytoplasm"/>
    <property type="evidence" value="ECO:0007669"/>
    <property type="project" value="InterPro"/>
</dbReference>
<comment type="cofactor">
    <cofactor evidence="1">
        <name>FMN</name>
        <dbReference type="ChEBI" id="CHEBI:58210"/>
    </cofactor>
</comment>
<organism evidence="9 10">
    <name type="scientific">Moniliophthora roreri (strain MCA 2997)</name>
    <name type="common">Cocoa frosty pod rot fungus</name>
    <name type="synonym">Crinipellis roreri</name>
    <dbReference type="NCBI Taxonomy" id="1381753"/>
    <lineage>
        <taxon>Eukaryota</taxon>
        <taxon>Fungi</taxon>
        <taxon>Dikarya</taxon>
        <taxon>Basidiomycota</taxon>
        <taxon>Agaricomycotina</taxon>
        <taxon>Agaricomycetes</taxon>
        <taxon>Agaricomycetidae</taxon>
        <taxon>Agaricales</taxon>
        <taxon>Marasmiineae</taxon>
        <taxon>Marasmiaceae</taxon>
        <taxon>Moniliophthora</taxon>
    </lineage>
</organism>
<accession>V2X463</accession>
<dbReference type="PIRSF" id="PIRSF000164">
    <property type="entry name" value="DHO_oxidase"/>
    <property type="match status" value="1"/>
</dbReference>
<dbReference type="GO" id="GO:0006207">
    <property type="term" value="P:'de novo' pyrimidine nucleobase biosynthetic process"/>
    <property type="evidence" value="ECO:0007669"/>
    <property type="project" value="InterPro"/>
</dbReference>
<comment type="pathway">
    <text evidence="2">Pyrimidine metabolism; UMP biosynthesis via de novo pathway.</text>
</comment>
<dbReference type="OrthoDB" id="14784at2759"/>
<evidence type="ECO:0000256" key="4">
    <source>
        <dbReference type="ARBA" id="ARBA00022643"/>
    </source>
</evidence>
<sequence length="335" mass="36127">MVQFNTIVIEPTLINSSCAWASDYEQLKDLYDCPYTGAVTTRTATLGGFKEDERHTVAFSSSTMSSINSYGYSPHPLSSYLEWIQKILDSDKKENVKPFIISITASTSSDLERMVTDIQTFRVSTGDNAITPSRIAIELNTSCPNIPESPPSAYSPLSEVGLRDLLGVLRDANASDPTLTIGLKLPPFVSRQQFVDIITLLNQFSYSSPDSRPFPFAFLTCTNTLGNSLFFSEQTRSSISMEFALPTATGGLAGDALHPLALGNVYTFAHLLKSEASLTDMGLIGVGGVTNQEGVKRMQKAGAVVVGCATMLGIHGVKAFQILSTQSLGEHGPFV</sequence>
<dbReference type="GO" id="GO:0004152">
    <property type="term" value="F:dihydroorotate dehydrogenase activity"/>
    <property type="evidence" value="ECO:0007669"/>
    <property type="project" value="InterPro"/>
</dbReference>
<dbReference type="InterPro" id="IPR001295">
    <property type="entry name" value="Dihydroorotate_DH_CS"/>
</dbReference>
<proteinExistence type="predicted"/>
<dbReference type="InterPro" id="IPR050074">
    <property type="entry name" value="DHO_dehydrogenase"/>
</dbReference>
<keyword evidence="5" id="KW-0665">Pyrimidine biosynthesis</keyword>
<dbReference type="Proteomes" id="UP000017559">
    <property type="component" value="Unassembled WGS sequence"/>
</dbReference>
<dbReference type="STRING" id="1381753.V2X463"/>
<keyword evidence="3" id="KW-0285">Flavoprotein</keyword>
<dbReference type="InterPro" id="IPR012135">
    <property type="entry name" value="Dihydroorotate_DH_1_2"/>
</dbReference>
<dbReference type="Pfam" id="PF01180">
    <property type="entry name" value="DHO_dh"/>
    <property type="match status" value="1"/>
</dbReference>
<dbReference type="HOGENOM" id="CLU_036010_0_0_1"/>
<dbReference type="GO" id="GO:0044205">
    <property type="term" value="P:'de novo' UMP biosynthetic process"/>
    <property type="evidence" value="ECO:0007669"/>
    <property type="project" value="UniProtKB-UniPathway"/>
</dbReference>
<evidence type="ECO:0000256" key="5">
    <source>
        <dbReference type="ARBA" id="ARBA00022975"/>
    </source>
</evidence>
<feature type="domain" description="Dihydroorotate dehydrogenase catalytic" evidence="8">
    <location>
        <begin position="25"/>
        <end position="321"/>
    </location>
</feature>
<keyword evidence="10" id="KW-1185">Reference proteome</keyword>
<protein>
    <recommendedName>
        <fullName evidence="7">Dihydroorotate oxidase</fullName>
    </recommendedName>
</protein>